<dbReference type="InterPro" id="IPR043129">
    <property type="entry name" value="ATPase_NBD"/>
</dbReference>
<gene>
    <name evidence="2" type="primary">tsaB</name>
    <name evidence="2" type="ORF">I6N95_19870</name>
</gene>
<dbReference type="GO" id="GO:0002949">
    <property type="term" value="P:tRNA threonylcarbamoyladenosine modification"/>
    <property type="evidence" value="ECO:0007669"/>
    <property type="project" value="InterPro"/>
</dbReference>
<feature type="domain" description="Gcp-like" evidence="1">
    <location>
        <begin position="30"/>
        <end position="223"/>
    </location>
</feature>
<dbReference type="RefSeq" id="WP_209531093.1">
    <property type="nucleotide sequence ID" value="NZ_JAEEGA010000015.1"/>
</dbReference>
<reference evidence="2" key="1">
    <citation type="submission" date="2020-12" db="EMBL/GenBank/DDBJ databases">
        <title>Vagococcus allomyrinae sp. nov. and Enterococcus lavae sp. nov., isolated from the larvae of Allomyrina dichotoma.</title>
        <authorList>
            <person name="Lee S.D."/>
        </authorList>
    </citation>
    <scope>NUCLEOTIDE SEQUENCE</scope>
    <source>
        <strain evidence="2">BWB3-3</strain>
    </source>
</reference>
<dbReference type="EMBL" id="JAEEGA010000015">
    <property type="protein sequence ID" value="MBP1043283.1"/>
    <property type="molecule type" value="Genomic_DNA"/>
</dbReference>
<evidence type="ECO:0000313" key="2">
    <source>
        <dbReference type="EMBL" id="MBP1043283.1"/>
    </source>
</evidence>
<keyword evidence="3" id="KW-1185">Reference proteome</keyword>
<organism evidence="2 3">
    <name type="scientific">Vagococcus allomyrinae</name>
    <dbReference type="NCBI Taxonomy" id="2794353"/>
    <lineage>
        <taxon>Bacteria</taxon>
        <taxon>Bacillati</taxon>
        <taxon>Bacillota</taxon>
        <taxon>Bacilli</taxon>
        <taxon>Lactobacillales</taxon>
        <taxon>Enterococcaceae</taxon>
        <taxon>Vagococcus</taxon>
    </lineage>
</organism>
<dbReference type="Gene3D" id="3.30.420.40">
    <property type="match status" value="2"/>
</dbReference>
<proteinExistence type="predicted"/>
<sequence>MKVLAIDTSNQGLAVAIYENNQVIGHYLGTANRNHSLVLMPAIDFLMKENNVQPTDLERIVVAEGPGSYTGLRIGVTTAKTLAWTLGIELVGVSSLAAIAANSVGYSGFIVPIFNARRQNVYTGVYQWQEGELVSIVADQHISLEHWLVELQQLAGDVRFVGEDVAVFKEEILAVFPASLSQEPLINHVSAVSLACLGVEKTPVEAETFVPKYLKLVEAEENWLANHDEQRESYVEKI</sequence>
<protein>
    <submittedName>
        <fullName evidence="2">tRNA (Adenosine(37)-N6)-threonylcarbamoyltransferase complex dimerization subunit type 1 TsaB</fullName>
    </submittedName>
</protein>
<dbReference type="CDD" id="cd24032">
    <property type="entry name" value="ASKHA_NBD_TsaB"/>
    <property type="match status" value="1"/>
</dbReference>
<name>A0A940PI12_9ENTE</name>
<evidence type="ECO:0000313" key="3">
    <source>
        <dbReference type="Proteomes" id="UP000674938"/>
    </source>
</evidence>
<dbReference type="NCBIfam" id="TIGR03725">
    <property type="entry name" value="T6A_YeaZ"/>
    <property type="match status" value="1"/>
</dbReference>
<dbReference type="PANTHER" id="PTHR11735:SF11">
    <property type="entry name" value="TRNA THREONYLCARBAMOYLADENOSINE BIOSYNTHESIS PROTEIN TSAB"/>
    <property type="match status" value="1"/>
</dbReference>
<dbReference type="Proteomes" id="UP000674938">
    <property type="component" value="Unassembled WGS sequence"/>
</dbReference>
<dbReference type="InterPro" id="IPR000905">
    <property type="entry name" value="Gcp-like_dom"/>
</dbReference>
<dbReference type="Pfam" id="PF00814">
    <property type="entry name" value="TsaD"/>
    <property type="match status" value="1"/>
</dbReference>
<evidence type="ECO:0000259" key="1">
    <source>
        <dbReference type="Pfam" id="PF00814"/>
    </source>
</evidence>
<dbReference type="InterPro" id="IPR022496">
    <property type="entry name" value="T6A_TsaB"/>
</dbReference>
<dbReference type="SUPFAM" id="SSF53067">
    <property type="entry name" value="Actin-like ATPase domain"/>
    <property type="match status" value="2"/>
</dbReference>
<dbReference type="PANTHER" id="PTHR11735">
    <property type="entry name" value="TRNA N6-ADENOSINE THREONYLCARBAMOYLTRANSFERASE"/>
    <property type="match status" value="1"/>
</dbReference>
<accession>A0A940PI12</accession>
<dbReference type="AlphaFoldDB" id="A0A940PI12"/>
<comment type="caution">
    <text evidence="2">The sequence shown here is derived from an EMBL/GenBank/DDBJ whole genome shotgun (WGS) entry which is preliminary data.</text>
</comment>
<dbReference type="GO" id="GO:0005829">
    <property type="term" value="C:cytosol"/>
    <property type="evidence" value="ECO:0007669"/>
    <property type="project" value="TreeGrafter"/>
</dbReference>